<keyword evidence="8" id="KW-0175">Coiled coil</keyword>
<organism evidence="12 13">
    <name type="scientific">Pogona vitticeps</name>
    <name type="common">central bearded dragon</name>
    <dbReference type="NCBI Taxonomy" id="103695"/>
    <lineage>
        <taxon>Eukaryota</taxon>
        <taxon>Metazoa</taxon>
        <taxon>Chordata</taxon>
        <taxon>Craniata</taxon>
        <taxon>Vertebrata</taxon>
        <taxon>Euteleostomi</taxon>
        <taxon>Lepidosauria</taxon>
        <taxon>Squamata</taxon>
        <taxon>Bifurcata</taxon>
        <taxon>Unidentata</taxon>
        <taxon>Episquamata</taxon>
        <taxon>Toxicofera</taxon>
        <taxon>Iguania</taxon>
        <taxon>Acrodonta</taxon>
        <taxon>Agamidae</taxon>
        <taxon>Amphibolurinae</taxon>
        <taxon>Pogona</taxon>
    </lineage>
</organism>
<keyword evidence="5" id="KW-0862">Zinc</keyword>
<dbReference type="Gene3D" id="3.30.160.60">
    <property type="entry name" value="Classic Zinc Finger"/>
    <property type="match status" value="1"/>
</dbReference>
<evidence type="ECO:0000259" key="9">
    <source>
        <dbReference type="PROSITE" id="PS50089"/>
    </source>
</evidence>
<evidence type="ECO:0000256" key="5">
    <source>
        <dbReference type="ARBA" id="ARBA00022833"/>
    </source>
</evidence>
<keyword evidence="3" id="KW-0479">Metal-binding</keyword>
<keyword evidence="2" id="KW-0528">Neurotoxin</keyword>
<dbReference type="RefSeq" id="XP_072845174.1">
    <property type="nucleotide sequence ID" value="XM_072989073.1"/>
</dbReference>
<dbReference type="PROSITE" id="PS50089">
    <property type="entry name" value="ZF_RING_2"/>
    <property type="match status" value="1"/>
</dbReference>
<evidence type="ECO:0000256" key="7">
    <source>
        <dbReference type="PROSITE-ProRule" id="PRU00024"/>
    </source>
</evidence>
<sequence length="500" mass="57489">MASLHDETTCPICLEYFADPVTTDCGHNFCRACITQCCGGEPGGGGEAKCPQCRETVGAGSLRPNRTLANIVAIAKRFQQGEPGEGEWRVCARHQEPQKLFCKDDENPICVVCDRSKEHREHNVFPIEEVAQEYKEKIRSHLKFLKKEKEKREHQKLTKQQEMEEHLNHLKREKDKIASIFEDLQKFLEAKKQFQLKQLRELKKEMEQRSRENLSKISEKISQLSQRIAELEEKCQQPASVYLQDIRSTLSRYEKNPIEHVVDPSLEDKFRAYLEKNSSFTRVMEDCQKSLEQALNTASWEQTFNTDSEKKALNRVSVTLDRDTAHPRLFISEGLKNLRWDRVAQDLPYNPERFKKQPCVLGREIFTSGKHCWEVEILGGGMEGDLSGEPAWAVGVAKHSVKRKEYFSLNPNEGIWAIGKACGDLPSPCQISVFRVEPSTLTLEKVLQKIRVKLSYEEGLVEFLDADTDESISSFNLGSFSGEIIRPFFYTRGWEYNLKC</sequence>
<protein>
    <submittedName>
        <fullName evidence="13">Zinc finger protein RFP-like</fullName>
    </submittedName>
</protein>
<feature type="domain" description="RING-type" evidence="9">
    <location>
        <begin position="10"/>
        <end position="54"/>
    </location>
</feature>
<comment type="function">
    <text evidence="6">Neurotoxin that produces dose-dependent hypolocomotion and hyperalgesia in mice. May directly act on the central nervous system, as it is 6500-fold more potent when administered intracerebroventricularly than intraperitoneal.</text>
</comment>
<dbReference type="PROSITE" id="PS50188">
    <property type="entry name" value="B302_SPRY"/>
    <property type="match status" value="1"/>
</dbReference>
<dbReference type="Proteomes" id="UP001652642">
    <property type="component" value="Chromosome 2"/>
</dbReference>
<dbReference type="SUPFAM" id="SSF49899">
    <property type="entry name" value="Concanavalin A-like lectins/glucanases"/>
    <property type="match status" value="1"/>
</dbReference>
<dbReference type="InterPro" id="IPR006574">
    <property type="entry name" value="PRY"/>
</dbReference>
<dbReference type="SMART" id="SM00589">
    <property type="entry name" value="PRY"/>
    <property type="match status" value="1"/>
</dbReference>
<evidence type="ECO:0000256" key="3">
    <source>
        <dbReference type="ARBA" id="ARBA00022723"/>
    </source>
</evidence>
<evidence type="ECO:0000256" key="2">
    <source>
        <dbReference type="ARBA" id="ARBA00022699"/>
    </source>
</evidence>
<dbReference type="InterPro" id="IPR001870">
    <property type="entry name" value="B30.2/SPRY"/>
</dbReference>
<feature type="coiled-coil region" evidence="8">
    <location>
        <begin position="135"/>
        <end position="234"/>
    </location>
</feature>
<feature type="domain" description="B box-type" evidence="10">
    <location>
        <begin position="86"/>
        <end position="127"/>
    </location>
</feature>
<dbReference type="Pfam" id="PF00643">
    <property type="entry name" value="zf-B_box"/>
    <property type="match status" value="1"/>
</dbReference>
<evidence type="ECO:0000259" key="10">
    <source>
        <dbReference type="PROSITE" id="PS50119"/>
    </source>
</evidence>
<evidence type="ECO:0000256" key="6">
    <source>
        <dbReference type="ARBA" id="ARBA00034460"/>
    </source>
</evidence>
<dbReference type="Gene3D" id="3.30.40.10">
    <property type="entry name" value="Zinc/RING finger domain, C3HC4 (zinc finger)"/>
    <property type="match status" value="1"/>
</dbReference>
<reference evidence="13" key="2">
    <citation type="submission" date="2025-08" db="UniProtKB">
        <authorList>
            <consortium name="RefSeq"/>
        </authorList>
    </citation>
    <scope>IDENTIFICATION</scope>
</reference>
<evidence type="ECO:0000259" key="11">
    <source>
        <dbReference type="PROSITE" id="PS50188"/>
    </source>
</evidence>
<dbReference type="PANTHER" id="PTHR24103">
    <property type="entry name" value="E3 UBIQUITIN-PROTEIN LIGASE TRIM"/>
    <property type="match status" value="1"/>
</dbReference>
<dbReference type="InterPro" id="IPR001841">
    <property type="entry name" value="Znf_RING"/>
</dbReference>
<evidence type="ECO:0000256" key="8">
    <source>
        <dbReference type="SAM" id="Coils"/>
    </source>
</evidence>
<dbReference type="PROSITE" id="PS50119">
    <property type="entry name" value="ZF_BBOX"/>
    <property type="match status" value="1"/>
</dbReference>
<dbReference type="InterPro" id="IPR017907">
    <property type="entry name" value="Znf_RING_CS"/>
</dbReference>
<dbReference type="InterPro" id="IPR043136">
    <property type="entry name" value="B30.2/SPRY_sf"/>
</dbReference>
<keyword evidence="4 7" id="KW-0863">Zinc-finger</keyword>
<dbReference type="PROSITE" id="PS00518">
    <property type="entry name" value="ZF_RING_1"/>
    <property type="match status" value="1"/>
</dbReference>
<dbReference type="SUPFAM" id="SSF57845">
    <property type="entry name" value="B-box zinc-binding domain"/>
    <property type="match status" value="1"/>
</dbReference>
<dbReference type="SMART" id="SM00336">
    <property type="entry name" value="BBOX"/>
    <property type="match status" value="1"/>
</dbReference>
<feature type="domain" description="B30.2/SPRY" evidence="11">
    <location>
        <begin position="298"/>
        <end position="500"/>
    </location>
</feature>
<proteinExistence type="inferred from homology"/>
<dbReference type="CDD" id="cd19762">
    <property type="entry name" value="Bbox2_TRIM7-like"/>
    <property type="match status" value="1"/>
</dbReference>
<keyword evidence="12" id="KW-1185">Reference proteome</keyword>
<gene>
    <name evidence="13" type="primary">LOC110091247</name>
</gene>
<dbReference type="InterPro" id="IPR050143">
    <property type="entry name" value="TRIM/RBCC"/>
</dbReference>
<reference evidence="12" key="1">
    <citation type="submission" date="2025-05" db="UniProtKB">
        <authorList>
            <consortium name="RefSeq"/>
        </authorList>
    </citation>
    <scope>NUCLEOTIDE SEQUENCE [LARGE SCALE GENOMIC DNA]</scope>
</reference>
<dbReference type="InterPro" id="IPR003877">
    <property type="entry name" value="SPRY_dom"/>
</dbReference>
<keyword evidence="2" id="KW-0800">Toxin</keyword>
<dbReference type="InterPro" id="IPR013083">
    <property type="entry name" value="Znf_RING/FYVE/PHD"/>
</dbReference>
<dbReference type="Pfam" id="PF15227">
    <property type="entry name" value="zf-C3HC4_4"/>
    <property type="match status" value="1"/>
</dbReference>
<name>A0ABM5FIF7_9SAUR</name>
<dbReference type="Pfam" id="PF00622">
    <property type="entry name" value="SPRY"/>
    <property type="match status" value="1"/>
</dbReference>
<dbReference type="InterPro" id="IPR000315">
    <property type="entry name" value="Znf_B-box"/>
</dbReference>
<dbReference type="InterPro" id="IPR003879">
    <property type="entry name" value="Butyrophylin_SPRY"/>
</dbReference>
<dbReference type="PRINTS" id="PR01407">
    <property type="entry name" value="BUTYPHLNCDUF"/>
</dbReference>
<accession>A0ABM5FIF7</accession>
<dbReference type="SMART" id="SM00184">
    <property type="entry name" value="RING"/>
    <property type="match status" value="1"/>
</dbReference>
<comment type="similarity">
    <text evidence="1">Belongs to the ohanin/vespryn family.</text>
</comment>
<dbReference type="Gene3D" id="2.60.120.920">
    <property type="match status" value="1"/>
</dbReference>
<dbReference type="GeneID" id="110091247"/>
<evidence type="ECO:0000256" key="4">
    <source>
        <dbReference type="ARBA" id="ARBA00022771"/>
    </source>
</evidence>
<evidence type="ECO:0000256" key="1">
    <source>
        <dbReference type="ARBA" id="ARBA00009651"/>
    </source>
</evidence>
<evidence type="ECO:0000313" key="12">
    <source>
        <dbReference type="Proteomes" id="UP001652642"/>
    </source>
</evidence>
<dbReference type="CDD" id="cd16594">
    <property type="entry name" value="RING-HC_TRIM7-like_C-IV"/>
    <property type="match status" value="1"/>
</dbReference>
<dbReference type="InterPro" id="IPR013320">
    <property type="entry name" value="ConA-like_dom_sf"/>
</dbReference>
<evidence type="ECO:0000313" key="13">
    <source>
        <dbReference type="RefSeq" id="XP_072845174.1"/>
    </source>
</evidence>
<dbReference type="SUPFAM" id="SSF57850">
    <property type="entry name" value="RING/U-box"/>
    <property type="match status" value="1"/>
</dbReference>
<dbReference type="Pfam" id="PF13765">
    <property type="entry name" value="PRY"/>
    <property type="match status" value="1"/>
</dbReference>